<dbReference type="Proteomes" id="UP001046870">
    <property type="component" value="Chromosome 20"/>
</dbReference>
<keyword evidence="3 8" id="KW-0732">Signal</keyword>
<feature type="signal peptide" evidence="8">
    <location>
        <begin position="1"/>
        <end position="18"/>
    </location>
</feature>
<dbReference type="PANTHER" id="PTHR10760:SF14">
    <property type="entry name" value="TORSIN-1B"/>
    <property type="match status" value="1"/>
</dbReference>
<keyword evidence="4 6" id="KW-0256">Endoplasmic reticulum</keyword>
<dbReference type="GO" id="GO:0005635">
    <property type="term" value="C:nuclear envelope"/>
    <property type="evidence" value="ECO:0007669"/>
    <property type="project" value="TreeGrafter"/>
</dbReference>
<dbReference type="GO" id="GO:0005524">
    <property type="term" value="F:ATP binding"/>
    <property type="evidence" value="ECO:0007669"/>
    <property type="project" value="UniProtKB-KW"/>
</dbReference>
<evidence type="ECO:0000256" key="7">
    <source>
        <dbReference type="PIRSR" id="PIRSR038079-1"/>
    </source>
</evidence>
<dbReference type="FunFam" id="3.40.50.300:FF:002370">
    <property type="entry name" value="Torsin family 3, member A"/>
    <property type="match status" value="1"/>
</dbReference>
<name>A0A9D3PG62_MEGAT</name>
<evidence type="ECO:0000256" key="4">
    <source>
        <dbReference type="ARBA" id="ARBA00022824"/>
    </source>
</evidence>
<dbReference type="InterPro" id="IPR010448">
    <property type="entry name" value="Torsin"/>
</dbReference>
<dbReference type="GO" id="GO:0016887">
    <property type="term" value="F:ATP hydrolysis activity"/>
    <property type="evidence" value="ECO:0007669"/>
    <property type="project" value="InterPro"/>
</dbReference>
<dbReference type="GO" id="GO:0071763">
    <property type="term" value="P:nuclear membrane organization"/>
    <property type="evidence" value="ECO:0007669"/>
    <property type="project" value="TreeGrafter"/>
</dbReference>
<reference evidence="10" key="1">
    <citation type="submission" date="2021-01" db="EMBL/GenBank/DDBJ databases">
        <authorList>
            <person name="Zahm M."/>
            <person name="Roques C."/>
            <person name="Cabau C."/>
            <person name="Klopp C."/>
            <person name="Donnadieu C."/>
            <person name="Jouanno E."/>
            <person name="Lampietro C."/>
            <person name="Louis A."/>
            <person name="Herpin A."/>
            <person name="Echchiki A."/>
            <person name="Berthelot C."/>
            <person name="Parey E."/>
            <person name="Roest-Crollius H."/>
            <person name="Braasch I."/>
            <person name="Postlethwait J."/>
            <person name="Bobe J."/>
            <person name="Montfort J."/>
            <person name="Bouchez O."/>
            <person name="Begum T."/>
            <person name="Mejri S."/>
            <person name="Adams A."/>
            <person name="Chen W.-J."/>
            <person name="Guiguen Y."/>
        </authorList>
    </citation>
    <scope>NUCLEOTIDE SEQUENCE</scope>
    <source>
        <strain evidence="10">YG-15Mar2019-1</strain>
        <tissue evidence="10">Brain</tissue>
    </source>
</reference>
<evidence type="ECO:0000259" key="9">
    <source>
        <dbReference type="Pfam" id="PF21376"/>
    </source>
</evidence>
<evidence type="ECO:0000313" key="10">
    <source>
        <dbReference type="EMBL" id="KAG7458518.1"/>
    </source>
</evidence>
<dbReference type="InterPro" id="IPR027417">
    <property type="entry name" value="P-loop_NTPase"/>
</dbReference>
<accession>A0A9D3PG62</accession>
<comment type="caution">
    <text evidence="10">The sequence shown here is derived from an EMBL/GenBank/DDBJ whole genome shotgun (WGS) entry which is preliminary data.</text>
</comment>
<dbReference type="PRINTS" id="PR00300">
    <property type="entry name" value="CLPPROTEASEA"/>
</dbReference>
<dbReference type="GO" id="GO:0034504">
    <property type="term" value="P:protein localization to nucleus"/>
    <property type="evidence" value="ECO:0007669"/>
    <property type="project" value="TreeGrafter"/>
</dbReference>
<evidence type="ECO:0000256" key="8">
    <source>
        <dbReference type="SAM" id="SignalP"/>
    </source>
</evidence>
<feature type="binding site" evidence="7">
    <location>
        <begin position="85"/>
        <end position="92"/>
    </location>
    <ligand>
        <name>ATP</name>
        <dbReference type="ChEBI" id="CHEBI:30616"/>
    </ligand>
</feature>
<feature type="chain" id="PRO_5039030574" description="Torsin" evidence="8">
    <location>
        <begin position="19"/>
        <end position="315"/>
    </location>
</feature>
<keyword evidence="7" id="KW-0067">ATP-binding</keyword>
<dbReference type="OrthoDB" id="19623at2759"/>
<comment type="subcellular location">
    <subcellularLocation>
        <location evidence="1 6">Endoplasmic reticulum lumen</location>
    </subcellularLocation>
</comment>
<sequence>MPQYKALLFCFFILPVGSFNPFKKIVDFFRTPCDSRDTFNQTDLKRDLENKLFGQHLASKVILKAVTGFMRDPNPTKPLVLSLHGPSGTGKNLVSKIIAQNLFQGGDSSSQVHLFIATHHFPHRELVETYKVQLQQWIRGNVSKCPLSMFIFDEMEKMNPVLSDTIKCHLDHYTHIDGVSFRHAIFLFLSNEGATIINQIVYDYWKEGKQREEIQLNSHGLEIAINRAIFNNKDGGFWRSSLIDSNVVDFFVPFLPLEYKHVLMCIRAEMEAQNLRYDPGVAENMASEMRYFPEKEEIFSVNGCKGVKQRLKFYI</sequence>
<dbReference type="SUPFAM" id="SSF52540">
    <property type="entry name" value="P-loop containing nucleoside triphosphate hydrolases"/>
    <property type="match status" value="1"/>
</dbReference>
<organism evidence="10 11">
    <name type="scientific">Megalops atlanticus</name>
    <name type="common">Tarpon</name>
    <name type="synonym">Clupea gigantea</name>
    <dbReference type="NCBI Taxonomy" id="7932"/>
    <lineage>
        <taxon>Eukaryota</taxon>
        <taxon>Metazoa</taxon>
        <taxon>Chordata</taxon>
        <taxon>Craniata</taxon>
        <taxon>Vertebrata</taxon>
        <taxon>Euteleostomi</taxon>
        <taxon>Actinopterygii</taxon>
        <taxon>Neopterygii</taxon>
        <taxon>Teleostei</taxon>
        <taxon>Elopiformes</taxon>
        <taxon>Megalopidae</taxon>
        <taxon>Megalops</taxon>
    </lineage>
</organism>
<evidence type="ECO:0000313" key="11">
    <source>
        <dbReference type="Proteomes" id="UP001046870"/>
    </source>
</evidence>
<dbReference type="Pfam" id="PF06309">
    <property type="entry name" value="Torsin"/>
    <property type="match status" value="1"/>
</dbReference>
<dbReference type="Gene3D" id="3.40.50.300">
    <property type="entry name" value="P-loop containing nucleotide triphosphate hydrolases"/>
    <property type="match status" value="1"/>
</dbReference>
<evidence type="ECO:0000256" key="6">
    <source>
        <dbReference type="PIRNR" id="PIRNR038079"/>
    </source>
</evidence>
<comment type="similarity">
    <text evidence="2 6">Belongs to the ClpA/ClpB family. Torsin subfamily.</text>
</comment>
<dbReference type="GO" id="GO:0019894">
    <property type="term" value="F:kinesin binding"/>
    <property type="evidence" value="ECO:0007669"/>
    <property type="project" value="TreeGrafter"/>
</dbReference>
<evidence type="ECO:0000256" key="3">
    <source>
        <dbReference type="ARBA" id="ARBA00022729"/>
    </source>
</evidence>
<dbReference type="PIRSF" id="PIRSF038079">
    <property type="entry name" value="Torsin_2A"/>
    <property type="match status" value="1"/>
</dbReference>
<dbReference type="InterPro" id="IPR049337">
    <property type="entry name" value="TOR1A_C"/>
</dbReference>
<keyword evidence="7" id="KW-0547">Nucleotide-binding</keyword>
<keyword evidence="11" id="KW-1185">Reference proteome</keyword>
<dbReference type="Pfam" id="PF21376">
    <property type="entry name" value="TOR1A_C"/>
    <property type="match status" value="1"/>
</dbReference>
<evidence type="ECO:0000256" key="1">
    <source>
        <dbReference type="ARBA" id="ARBA00004319"/>
    </source>
</evidence>
<dbReference type="InterPro" id="IPR001270">
    <property type="entry name" value="ClpA/B"/>
</dbReference>
<evidence type="ECO:0000256" key="5">
    <source>
        <dbReference type="ARBA" id="ARBA00023180"/>
    </source>
</evidence>
<dbReference type="AlphaFoldDB" id="A0A9D3PG62"/>
<dbReference type="PANTHER" id="PTHR10760">
    <property type="entry name" value="TORSIN"/>
    <property type="match status" value="1"/>
</dbReference>
<evidence type="ECO:0000256" key="2">
    <source>
        <dbReference type="ARBA" id="ARBA00006235"/>
    </source>
</evidence>
<feature type="domain" description="Torsin-1A C-terminal" evidence="9">
    <location>
        <begin position="257"/>
        <end position="314"/>
    </location>
</feature>
<dbReference type="EMBL" id="JAFDVH010000020">
    <property type="protein sequence ID" value="KAG7458518.1"/>
    <property type="molecule type" value="Genomic_DNA"/>
</dbReference>
<dbReference type="InterPro" id="IPR017378">
    <property type="entry name" value="Torsin_1/2"/>
</dbReference>
<dbReference type="GO" id="GO:0005788">
    <property type="term" value="C:endoplasmic reticulum lumen"/>
    <property type="evidence" value="ECO:0007669"/>
    <property type="project" value="UniProtKB-SubCell"/>
</dbReference>
<proteinExistence type="inferred from homology"/>
<gene>
    <name evidence="10" type="ORF">MATL_G00221010</name>
</gene>
<keyword evidence="5" id="KW-0325">Glycoprotein</keyword>
<protein>
    <recommendedName>
        <fullName evidence="6">Torsin</fullName>
    </recommendedName>
</protein>